<name>A0A8J4Q4N0_9MYCE</name>
<feature type="compositionally biased region" description="Basic and acidic residues" evidence="1">
    <location>
        <begin position="478"/>
        <end position="487"/>
    </location>
</feature>
<feature type="region of interest" description="Disordered" evidence="1">
    <location>
        <begin position="1"/>
        <end position="20"/>
    </location>
</feature>
<sequence length="508" mass="58307">MDTPAPDVKSKRVVKTAAERAQEKADSLKKTLRSVDWRDLTPIGFEFGTWESMKKEKWEFENLEHELQEGVLSDEKHPYYMFMGAQPIVENKVAYNMPYIVVIDCQTPPPSTVCKASIQGGGEEIFPMEQFHLKWSPYIRSKYVSLNVGARHINYPLITLNLQERAGKRVSEEKAKNLEYLLPYIRLPQISEKLTKQEVKSVSFPYKAKLSEEKAKELLKARKDEKDTYDKAYEKWKSEPKSKKVHAPVKPGKEEPCIKGEDGAYYKVIEMTFDKSVDTLTDFIPEFIDDNGLDAKEGDNIKAALKKAFEEKRKVVDEKFNQMLAEVAAYSNEQREDYLNIKVYKFYPTHPVFKVSQYIDPMVNRFFGKATETFPKPSNKVDLSKLEQLDEKTLRKIEEDDAKKEEEAKKKREAAAAKAKKETKDVEMEEAESEEEEEKKAESESEEEEEEEEKKLKATRKPTAAKGKKSAKSTKVSKTKEAEEPKAKGKSKSSASKKVANAKKTKSK</sequence>
<dbReference type="OrthoDB" id="20554at2759"/>
<dbReference type="InterPro" id="IPR039313">
    <property type="entry name" value="HIT4"/>
</dbReference>
<feature type="region of interest" description="Disordered" evidence="1">
    <location>
        <begin position="399"/>
        <end position="508"/>
    </location>
</feature>
<organism evidence="2 3">
    <name type="scientific">Polysphondylium violaceum</name>
    <dbReference type="NCBI Taxonomy" id="133409"/>
    <lineage>
        <taxon>Eukaryota</taxon>
        <taxon>Amoebozoa</taxon>
        <taxon>Evosea</taxon>
        <taxon>Eumycetozoa</taxon>
        <taxon>Dictyostelia</taxon>
        <taxon>Dictyosteliales</taxon>
        <taxon>Dictyosteliaceae</taxon>
        <taxon>Polysphondylium</taxon>
    </lineage>
</organism>
<gene>
    <name evidence="2" type="ORF">CYY_004816</name>
</gene>
<dbReference type="EMBL" id="AJWJ01000178">
    <property type="protein sequence ID" value="KAF2073856.1"/>
    <property type="molecule type" value="Genomic_DNA"/>
</dbReference>
<proteinExistence type="predicted"/>
<keyword evidence="3" id="KW-1185">Reference proteome</keyword>
<feature type="compositionally biased region" description="Basic residues" evidence="1">
    <location>
        <begin position="466"/>
        <end position="477"/>
    </location>
</feature>
<dbReference type="GO" id="GO:1900034">
    <property type="term" value="P:regulation of cellular response to heat"/>
    <property type="evidence" value="ECO:0007669"/>
    <property type="project" value="InterPro"/>
</dbReference>
<feature type="compositionally biased region" description="Basic and acidic residues" evidence="1">
    <location>
        <begin position="399"/>
        <end position="426"/>
    </location>
</feature>
<evidence type="ECO:0000313" key="2">
    <source>
        <dbReference type="EMBL" id="KAF2073856.1"/>
    </source>
</evidence>
<feature type="compositionally biased region" description="Acidic residues" evidence="1">
    <location>
        <begin position="427"/>
        <end position="437"/>
    </location>
</feature>
<dbReference type="PANTHER" id="PTHR33704">
    <property type="entry name" value="PROTEIN HEAT INTOLERANT 4-RELATED"/>
    <property type="match status" value="1"/>
</dbReference>
<dbReference type="AlphaFoldDB" id="A0A8J4Q4N0"/>
<dbReference type="PANTHER" id="PTHR33704:SF1">
    <property type="entry name" value="PROTEIN HEAT INTOLERANT 4-RELATED"/>
    <property type="match status" value="1"/>
</dbReference>
<evidence type="ECO:0000256" key="1">
    <source>
        <dbReference type="SAM" id="MobiDB-lite"/>
    </source>
</evidence>
<dbReference type="Proteomes" id="UP000695562">
    <property type="component" value="Unassembled WGS sequence"/>
</dbReference>
<protein>
    <submittedName>
        <fullName evidence="2">Uncharacterized protein</fullName>
    </submittedName>
</protein>
<comment type="caution">
    <text evidence="2">The sequence shown here is derived from an EMBL/GenBank/DDBJ whole genome shotgun (WGS) entry which is preliminary data.</text>
</comment>
<accession>A0A8J4Q4N0</accession>
<evidence type="ECO:0000313" key="3">
    <source>
        <dbReference type="Proteomes" id="UP000695562"/>
    </source>
</evidence>
<reference evidence="2" key="1">
    <citation type="submission" date="2020-01" db="EMBL/GenBank/DDBJ databases">
        <title>Development of genomics and gene disruption for Polysphondylium violaceum indicates a role for the polyketide synthase stlB in stalk morphogenesis.</title>
        <authorList>
            <person name="Narita B."/>
            <person name="Kawabe Y."/>
            <person name="Kin K."/>
            <person name="Saito T."/>
            <person name="Gibbs R."/>
            <person name="Kuspa A."/>
            <person name="Muzny D."/>
            <person name="Queller D."/>
            <person name="Richards S."/>
            <person name="Strassman J."/>
            <person name="Sucgang R."/>
            <person name="Worley K."/>
            <person name="Schaap P."/>
        </authorList>
    </citation>
    <scope>NUCLEOTIDE SEQUENCE</scope>
    <source>
        <strain evidence="2">QSvi11</strain>
    </source>
</reference>